<name>A0A165G9X1_XYLHT</name>
<evidence type="ECO:0000256" key="3">
    <source>
        <dbReference type="ARBA" id="ARBA00023125"/>
    </source>
</evidence>
<feature type="compositionally biased region" description="Polar residues" evidence="6">
    <location>
        <begin position="597"/>
        <end position="607"/>
    </location>
</feature>
<evidence type="ECO:0000256" key="4">
    <source>
        <dbReference type="ARBA" id="ARBA00023163"/>
    </source>
</evidence>
<dbReference type="Pfam" id="PF25416">
    <property type="entry name" value="GRHL1_C"/>
    <property type="match status" value="1"/>
</dbReference>
<protein>
    <recommendedName>
        <fullName evidence="7">Grh/CP2 DB domain-containing protein</fullName>
    </recommendedName>
</protein>
<feature type="region of interest" description="Disordered" evidence="6">
    <location>
        <begin position="470"/>
        <end position="504"/>
    </location>
</feature>
<dbReference type="PROSITE" id="PS51968">
    <property type="entry name" value="GRH_CP2_DB"/>
    <property type="match status" value="1"/>
</dbReference>
<dbReference type="InterPro" id="IPR007604">
    <property type="entry name" value="CP2"/>
</dbReference>
<feature type="region of interest" description="Disordered" evidence="6">
    <location>
        <begin position="542"/>
        <end position="607"/>
    </location>
</feature>
<evidence type="ECO:0000256" key="1">
    <source>
        <dbReference type="ARBA" id="ARBA00004123"/>
    </source>
</evidence>
<dbReference type="Proteomes" id="UP000076632">
    <property type="component" value="Unassembled WGS sequence"/>
</dbReference>
<keyword evidence="5" id="KW-0539">Nucleus</keyword>
<dbReference type="GeneID" id="28900404"/>
<feature type="domain" description="Grh/CP2 DB" evidence="7">
    <location>
        <begin position="240"/>
        <end position="495"/>
    </location>
</feature>
<dbReference type="GO" id="GO:0001228">
    <property type="term" value="F:DNA-binding transcription activator activity, RNA polymerase II-specific"/>
    <property type="evidence" value="ECO:0007669"/>
    <property type="project" value="TreeGrafter"/>
</dbReference>
<evidence type="ECO:0000256" key="2">
    <source>
        <dbReference type="ARBA" id="ARBA00023015"/>
    </source>
</evidence>
<dbReference type="OMA" id="NQPPGYY"/>
<dbReference type="OrthoDB" id="7680836at2759"/>
<dbReference type="PANTHER" id="PTHR11037">
    <property type="entry name" value="TRANSCRIPTION FACTOR CP2"/>
    <property type="match status" value="1"/>
</dbReference>
<dbReference type="EMBL" id="KV407460">
    <property type="protein sequence ID" value="KZF21924.1"/>
    <property type="molecule type" value="Genomic_DNA"/>
</dbReference>
<dbReference type="InterPro" id="IPR040167">
    <property type="entry name" value="TF_CP2-like"/>
</dbReference>
<keyword evidence="2" id="KW-0805">Transcription regulation</keyword>
<keyword evidence="3" id="KW-0238">DNA-binding</keyword>
<dbReference type="STRING" id="1328760.A0A165G9X1"/>
<feature type="region of interest" description="Disordered" evidence="6">
    <location>
        <begin position="778"/>
        <end position="797"/>
    </location>
</feature>
<evidence type="ECO:0000256" key="6">
    <source>
        <dbReference type="SAM" id="MobiDB-lite"/>
    </source>
</evidence>
<dbReference type="InterPro" id="IPR057520">
    <property type="entry name" value="GRHL1/CP2_C"/>
</dbReference>
<gene>
    <name evidence="8" type="ORF">L228DRAFT_269369</name>
</gene>
<keyword evidence="4" id="KW-0804">Transcription</keyword>
<feature type="compositionally biased region" description="Low complexity" evidence="6">
    <location>
        <begin position="584"/>
        <end position="596"/>
    </location>
</feature>
<reference evidence="8 9" key="1">
    <citation type="journal article" date="2016" name="Fungal Biol.">
        <title>The genome of Xylona heveae provides a window into fungal endophytism.</title>
        <authorList>
            <person name="Gazis R."/>
            <person name="Kuo A."/>
            <person name="Riley R."/>
            <person name="LaButti K."/>
            <person name="Lipzen A."/>
            <person name="Lin J."/>
            <person name="Amirebrahimi M."/>
            <person name="Hesse C.N."/>
            <person name="Spatafora J.W."/>
            <person name="Henrissat B."/>
            <person name="Hainaut M."/>
            <person name="Grigoriev I.V."/>
            <person name="Hibbett D.S."/>
        </authorList>
    </citation>
    <scope>NUCLEOTIDE SEQUENCE [LARGE SCALE GENOMIC DNA]</scope>
    <source>
        <strain evidence="8 9">TC161</strain>
    </source>
</reference>
<evidence type="ECO:0000313" key="8">
    <source>
        <dbReference type="EMBL" id="KZF21924.1"/>
    </source>
</evidence>
<dbReference type="GO" id="GO:0000978">
    <property type="term" value="F:RNA polymerase II cis-regulatory region sequence-specific DNA binding"/>
    <property type="evidence" value="ECO:0007669"/>
    <property type="project" value="TreeGrafter"/>
</dbReference>
<dbReference type="InParanoid" id="A0A165G9X1"/>
<dbReference type="GO" id="GO:0005634">
    <property type="term" value="C:nucleus"/>
    <property type="evidence" value="ECO:0007669"/>
    <property type="project" value="UniProtKB-SubCell"/>
</dbReference>
<dbReference type="Pfam" id="PF04516">
    <property type="entry name" value="CP2"/>
    <property type="match status" value="1"/>
</dbReference>
<comment type="subcellular location">
    <subcellularLocation>
        <location evidence="1">Nucleus</location>
    </subcellularLocation>
</comment>
<evidence type="ECO:0000256" key="5">
    <source>
        <dbReference type="ARBA" id="ARBA00023242"/>
    </source>
</evidence>
<dbReference type="RefSeq" id="XP_018187479.1">
    <property type="nucleotide sequence ID" value="XM_018335267.1"/>
</dbReference>
<organism evidence="8 9">
    <name type="scientific">Xylona heveae (strain CBS 132557 / TC161)</name>
    <dbReference type="NCBI Taxonomy" id="1328760"/>
    <lineage>
        <taxon>Eukaryota</taxon>
        <taxon>Fungi</taxon>
        <taxon>Dikarya</taxon>
        <taxon>Ascomycota</taxon>
        <taxon>Pezizomycotina</taxon>
        <taxon>Xylonomycetes</taxon>
        <taxon>Xylonales</taxon>
        <taxon>Xylonaceae</taxon>
        <taxon>Xylona</taxon>
    </lineage>
</organism>
<sequence length="811" mass="89113">MFRNRASSQKPADELYASFRQSFPELGPANTGARGSLPVTTALGDASLEVTAHPKVFEEDEQIKDQDPTPRGVLEPWRFTPSLMDPNSFAFASFANQPPGYYTPTPGGTNTLYHNTAGDLHTPTLGIGIGTPLSLPTSAGGLHPGSTVEFSTFQPPTTQAPTFHNPNPFATQELFAPSHFSQHPSAFETGPLPEEISPTMDDMCIDTDGQEQSPLIGYPPQVYDGTSLTAAADAISSSIEKFRFQVTLNAPTAMIRHPEEIPVTYLNKGQAYSVSIVDTAPLVSVPGPVRYRTYIRISFEEEQQRQRPGACWQLWKEGRGTNEAHQRGGRLQAVEYVDPNQGGDDPLRRPRVDLDSASFDGFAVTWTAVPGAPADCTVAVRFNFLSTDFSHSKGVKGIPVRLCAKTEVLSLGSPTPPPDNGLEVCYCKVKLFRDHGAERKLSNDVAHIKKTIDKLKQQIMQAEAGMKDFGKKKRAGSVVKPPLSTKPGKVPKHKRTWSISSASSTGGRTVEDDLHFKLAAMQDMFTSTRPVSLLYLKGEERDDPDKFPVQLSGENRELTKAEHASLQHEWDRRHSVATMGTGQSSSMVSPTPSSHSIQSQPARRASSYQASPLIQRENSNEWGNFHQMATKDLQSSNPQHLASPPDQLPVKIQKSQVEDSDMLTGWIEALGVDASYQAPSEPKVKPVACFYIKPKLAGKPFENDYYRAIYLMQRTAKDFVDTVASKCMIDSTKVARAIVVNPKGLQIMVDDDVIRELPEGQDMVIEVAELRSDRQPIKREWNSDANDTQMDGDLGSADNDVPSGFELKLIF</sequence>
<evidence type="ECO:0000259" key="7">
    <source>
        <dbReference type="PROSITE" id="PS51968"/>
    </source>
</evidence>
<evidence type="ECO:0000313" key="9">
    <source>
        <dbReference type="Proteomes" id="UP000076632"/>
    </source>
</evidence>
<keyword evidence="9" id="KW-1185">Reference proteome</keyword>
<dbReference type="PANTHER" id="PTHR11037:SF20">
    <property type="entry name" value="PROTEIN GRAINYHEAD"/>
    <property type="match status" value="1"/>
</dbReference>
<accession>A0A165G9X1</accession>
<feature type="compositionally biased region" description="Basic and acidic residues" evidence="6">
    <location>
        <begin position="554"/>
        <end position="574"/>
    </location>
</feature>
<dbReference type="AlphaFoldDB" id="A0A165G9X1"/>
<proteinExistence type="predicted"/>